<dbReference type="PROSITE" id="PS01186">
    <property type="entry name" value="EGF_2"/>
    <property type="match status" value="1"/>
</dbReference>
<dbReference type="SUPFAM" id="SSF57196">
    <property type="entry name" value="EGF/Laminin"/>
    <property type="match status" value="1"/>
</dbReference>
<proteinExistence type="predicted"/>
<dbReference type="Pfam" id="PF00008">
    <property type="entry name" value="EGF"/>
    <property type="match status" value="1"/>
</dbReference>
<organism evidence="4">
    <name type="scientific">Magallana gigas</name>
    <name type="common">Pacific oyster</name>
    <name type="synonym">Crassostrea gigas</name>
    <dbReference type="NCBI Taxonomy" id="29159"/>
    <lineage>
        <taxon>Eukaryota</taxon>
        <taxon>Metazoa</taxon>
        <taxon>Spiralia</taxon>
        <taxon>Lophotrochozoa</taxon>
        <taxon>Mollusca</taxon>
        <taxon>Bivalvia</taxon>
        <taxon>Autobranchia</taxon>
        <taxon>Pteriomorphia</taxon>
        <taxon>Ostreida</taxon>
        <taxon>Ostreoidea</taxon>
        <taxon>Ostreidae</taxon>
        <taxon>Magallana</taxon>
    </lineage>
</organism>
<gene>
    <name evidence="4" type="ORF">CGI_10025160</name>
</gene>
<dbReference type="InParanoid" id="K1PWC4"/>
<dbReference type="GO" id="GO:0005509">
    <property type="term" value="F:calcium ion binding"/>
    <property type="evidence" value="ECO:0007669"/>
    <property type="project" value="InterPro"/>
</dbReference>
<dbReference type="HOGENOM" id="CLU_1355814_0_0_1"/>
<evidence type="ECO:0000256" key="2">
    <source>
        <dbReference type="SAM" id="MobiDB-lite"/>
    </source>
</evidence>
<feature type="disulfide bond" evidence="1">
    <location>
        <begin position="59"/>
        <end position="69"/>
    </location>
</feature>
<evidence type="ECO:0000256" key="3">
    <source>
        <dbReference type="SAM" id="SignalP"/>
    </source>
</evidence>
<comment type="caution">
    <text evidence="1">Lacks conserved residue(s) required for the propagation of feature annotation.</text>
</comment>
<dbReference type="EMBL" id="JH823220">
    <property type="protein sequence ID" value="EKC28642.1"/>
    <property type="molecule type" value="Genomic_DNA"/>
</dbReference>
<dbReference type="PROSITE" id="PS50026">
    <property type="entry name" value="EGF_3"/>
    <property type="match status" value="1"/>
</dbReference>
<feature type="chain" id="PRO_5043354709" evidence="3">
    <location>
        <begin position="22"/>
        <end position="202"/>
    </location>
</feature>
<evidence type="ECO:0000256" key="1">
    <source>
        <dbReference type="PROSITE-ProRule" id="PRU00076"/>
    </source>
</evidence>
<feature type="disulfide bond" evidence="1">
    <location>
        <begin position="80"/>
        <end position="89"/>
    </location>
</feature>
<accession>K1PWC4</accession>
<dbReference type="SMART" id="SM00179">
    <property type="entry name" value="EGF_CA"/>
    <property type="match status" value="1"/>
</dbReference>
<feature type="compositionally biased region" description="Basic and acidic residues" evidence="2">
    <location>
        <begin position="192"/>
        <end position="202"/>
    </location>
</feature>
<protein>
    <submittedName>
        <fullName evidence="4">Uncharacterized protein</fullName>
    </submittedName>
</protein>
<sequence length="202" mass="22044">MIRAFLAGILLVGHDTWGLSGVQTCYTPRERYAVRYHVVETCCPGWSDDGTGACNIANCGSPCQNEGTCSAVEGTPTCICQDGYHGDHCQHGKEQRRGTIGTSGKQLSPFSVEYLLSLEQQSQYMSTDGIEKRCLPWNLADTCGVREADDGHVGSQHQEQIQTQYEVGVQANAFDRPECQLGMGEPHNGPTRVRESTMKTGP</sequence>
<dbReference type="InterPro" id="IPR001881">
    <property type="entry name" value="EGF-like_Ca-bd_dom"/>
</dbReference>
<feature type="region of interest" description="Disordered" evidence="2">
    <location>
        <begin position="181"/>
        <end position="202"/>
    </location>
</feature>
<name>K1PWC4_MAGGI</name>
<keyword evidence="1" id="KW-0245">EGF-like domain</keyword>
<dbReference type="CDD" id="cd00054">
    <property type="entry name" value="EGF_CA"/>
    <property type="match status" value="1"/>
</dbReference>
<evidence type="ECO:0000313" key="4">
    <source>
        <dbReference type="EMBL" id="EKC28642.1"/>
    </source>
</evidence>
<dbReference type="AlphaFoldDB" id="K1PWC4"/>
<dbReference type="InterPro" id="IPR000742">
    <property type="entry name" value="EGF"/>
</dbReference>
<dbReference type="SMART" id="SM00181">
    <property type="entry name" value="EGF"/>
    <property type="match status" value="1"/>
</dbReference>
<keyword evidence="1" id="KW-1015">Disulfide bond</keyword>
<reference evidence="4" key="1">
    <citation type="journal article" date="2012" name="Nature">
        <title>The oyster genome reveals stress adaptation and complexity of shell formation.</title>
        <authorList>
            <person name="Zhang G."/>
            <person name="Fang X."/>
            <person name="Guo X."/>
            <person name="Li L."/>
            <person name="Luo R."/>
            <person name="Xu F."/>
            <person name="Yang P."/>
            <person name="Zhang L."/>
            <person name="Wang X."/>
            <person name="Qi H."/>
            <person name="Xiong Z."/>
            <person name="Que H."/>
            <person name="Xie Y."/>
            <person name="Holland P.W."/>
            <person name="Paps J."/>
            <person name="Zhu Y."/>
            <person name="Wu F."/>
            <person name="Chen Y."/>
            <person name="Wang J."/>
            <person name="Peng C."/>
            <person name="Meng J."/>
            <person name="Yang L."/>
            <person name="Liu J."/>
            <person name="Wen B."/>
            <person name="Zhang N."/>
            <person name="Huang Z."/>
            <person name="Zhu Q."/>
            <person name="Feng Y."/>
            <person name="Mount A."/>
            <person name="Hedgecock D."/>
            <person name="Xu Z."/>
            <person name="Liu Y."/>
            <person name="Domazet-Loso T."/>
            <person name="Du Y."/>
            <person name="Sun X."/>
            <person name="Zhang S."/>
            <person name="Liu B."/>
            <person name="Cheng P."/>
            <person name="Jiang X."/>
            <person name="Li J."/>
            <person name="Fan D."/>
            <person name="Wang W."/>
            <person name="Fu W."/>
            <person name="Wang T."/>
            <person name="Wang B."/>
            <person name="Zhang J."/>
            <person name="Peng Z."/>
            <person name="Li Y."/>
            <person name="Li N."/>
            <person name="Wang J."/>
            <person name="Chen M."/>
            <person name="He Y."/>
            <person name="Tan F."/>
            <person name="Song X."/>
            <person name="Zheng Q."/>
            <person name="Huang R."/>
            <person name="Yang H."/>
            <person name="Du X."/>
            <person name="Chen L."/>
            <person name="Yang M."/>
            <person name="Gaffney P.M."/>
            <person name="Wang S."/>
            <person name="Luo L."/>
            <person name="She Z."/>
            <person name="Ming Y."/>
            <person name="Huang W."/>
            <person name="Zhang S."/>
            <person name="Huang B."/>
            <person name="Zhang Y."/>
            <person name="Qu T."/>
            <person name="Ni P."/>
            <person name="Miao G."/>
            <person name="Wang J."/>
            <person name="Wang Q."/>
            <person name="Steinberg C.E."/>
            <person name="Wang H."/>
            <person name="Li N."/>
            <person name="Qian L."/>
            <person name="Zhang G."/>
            <person name="Li Y."/>
            <person name="Yang H."/>
            <person name="Liu X."/>
            <person name="Wang J."/>
            <person name="Yin Y."/>
            <person name="Wang J."/>
        </authorList>
    </citation>
    <scope>NUCLEOTIDE SEQUENCE [LARGE SCALE GENOMIC DNA]</scope>
    <source>
        <strain evidence="4">05x7-T-G4-1.051#20</strain>
    </source>
</reference>
<dbReference type="PROSITE" id="PS00022">
    <property type="entry name" value="EGF_1"/>
    <property type="match status" value="1"/>
</dbReference>
<feature type="signal peptide" evidence="3">
    <location>
        <begin position="1"/>
        <end position="21"/>
    </location>
</feature>
<dbReference type="Gene3D" id="2.10.25.10">
    <property type="entry name" value="Laminin"/>
    <property type="match status" value="1"/>
</dbReference>
<keyword evidence="3" id="KW-0732">Signal</keyword>